<evidence type="ECO:0000256" key="3">
    <source>
        <dbReference type="ARBA" id="ARBA00022475"/>
    </source>
</evidence>
<feature type="transmembrane region" description="Helical" evidence="10">
    <location>
        <begin position="64"/>
        <end position="83"/>
    </location>
</feature>
<evidence type="ECO:0000256" key="10">
    <source>
        <dbReference type="SAM" id="Phobius"/>
    </source>
</evidence>
<evidence type="ECO:0000259" key="11">
    <source>
        <dbReference type="SMART" id="SM00014"/>
    </source>
</evidence>
<accession>A0A7X8YG68</accession>
<sequence>MRAWLDMTKPIVQFDMAISTLFLQHRFNQQIALVSRLVSRSGDGPLYALVGLFAWWHYGDLGGQFLLTGLVAFGLQLPLYWWVKNAVKRRRPAELCEGLMAFITPSDRYSLPSGHTAAAFLMASVVSAYFPSLALFSFVWAHLIGFSRILLGVHFLTDVVLGAGLGLACAQSALHLFSGAL</sequence>
<dbReference type="GO" id="GO:0050380">
    <property type="term" value="F:undecaprenyl-diphosphatase activity"/>
    <property type="evidence" value="ECO:0007669"/>
    <property type="project" value="UniProtKB-EC"/>
</dbReference>
<gene>
    <name evidence="12" type="ORF">HGP28_05590</name>
</gene>
<comment type="subcellular location">
    <subcellularLocation>
        <location evidence="1">Cell membrane</location>
        <topology evidence="1">Multi-pass membrane protein</topology>
    </subcellularLocation>
</comment>
<dbReference type="PANTHER" id="PTHR14969:SF62">
    <property type="entry name" value="DECAPRENYLPHOSPHORYL-5-PHOSPHORIBOSE PHOSPHATASE RV3807C-RELATED"/>
    <property type="match status" value="1"/>
</dbReference>
<keyword evidence="5" id="KW-0378">Hydrolase</keyword>
<dbReference type="GO" id="GO:0005886">
    <property type="term" value="C:plasma membrane"/>
    <property type="evidence" value="ECO:0007669"/>
    <property type="project" value="UniProtKB-SubCell"/>
</dbReference>
<protein>
    <recommendedName>
        <fullName evidence="2">undecaprenyl-diphosphate phosphatase</fullName>
        <ecNumber evidence="2">3.6.1.27</ecNumber>
    </recommendedName>
    <alternativeName>
        <fullName evidence="8">Undecaprenyl pyrophosphate phosphatase</fullName>
    </alternativeName>
</protein>
<comment type="catalytic activity">
    <reaction evidence="9">
        <text>di-trans,octa-cis-undecaprenyl diphosphate + H2O = di-trans,octa-cis-undecaprenyl phosphate + phosphate + H(+)</text>
        <dbReference type="Rhea" id="RHEA:28094"/>
        <dbReference type="ChEBI" id="CHEBI:15377"/>
        <dbReference type="ChEBI" id="CHEBI:15378"/>
        <dbReference type="ChEBI" id="CHEBI:43474"/>
        <dbReference type="ChEBI" id="CHEBI:58405"/>
        <dbReference type="ChEBI" id="CHEBI:60392"/>
        <dbReference type="EC" id="3.6.1.27"/>
    </reaction>
</comment>
<evidence type="ECO:0000256" key="8">
    <source>
        <dbReference type="ARBA" id="ARBA00032707"/>
    </source>
</evidence>
<dbReference type="PANTHER" id="PTHR14969">
    <property type="entry name" value="SPHINGOSINE-1-PHOSPHATE PHOSPHOHYDROLASE"/>
    <property type="match status" value="1"/>
</dbReference>
<evidence type="ECO:0000256" key="4">
    <source>
        <dbReference type="ARBA" id="ARBA00022692"/>
    </source>
</evidence>
<evidence type="ECO:0000313" key="12">
    <source>
        <dbReference type="EMBL" id="NLS12369.1"/>
    </source>
</evidence>
<reference evidence="12 13" key="1">
    <citation type="submission" date="2020-04" db="EMBL/GenBank/DDBJ databases">
        <title>Vibrio sp. SM6, a novel species isolated from seawater.</title>
        <authorList>
            <person name="Wang X."/>
        </authorList>
    </citation>
    <scope>NUCLEOTIDE SEQUENCE [LARGE SCALE GENOMIC DNA]</scope>
    <source>
        <strain evidence="12 13">SM6</strain>
    </source>
</reference>
<dbReference type="EMBL" id="JABAIK010000004">
    <property type="protein sequence ID" value="NLS12369.1"/>
    <property type="molecule type" value="Genomic_DNA"/>
</dbReference>
<evidence type="ECO:0000256" key="5">
    <source>
        <dbReference type="ARBA" id="ARBA00022801"/>
    </source>
</evidence>
<dbReference type="AlphaFoldDB" id="A0A7X8YG68"/>
<dbReference type="RefSeq" id="WP_168835474.1">
    <property type="nucleotide sequence ID" value="NZ_JABAIK010000004.1"/>
</dbReference>
<keyword evidence="6 10" id="KW-1133">Transmembrane helix</keyword>
<evidence type="ECO:0000256" key="6">
    <source>
        <dbReference type="ARBA" id="ARBA00022989"/>
    </source>
</evidence>
<keyword evidence="7 10" id="KW-0472">Membrane</keyword>
<feature type="transmembrane region" description="Helical" evidence="10">
    <location>
        <begin position="149"/>
        <end position="170"/>
    </location>
</feature>
<keyword evidence="4 10" id="KW-0812">Transmembrane</keyword>
<name>A0A7X8YG68_9VIBR</name>
<keyword evidence="13" id="KW-1185">Reference proteome</keyword>
<dbReference type="SMART" id="SM00014">
    <property type="entry name" value="acidPPc"/>
    <property type="match status" value="1"/>
</dbReference>
<feature type="domain" description="Phosphatidic acid phosphatase type 2/haloperoxidase" evidence="11">
    <location>
        <begin position="65"/>
        <end position="174"/>
    </location>
</feature>
<feature type="transmembrane region" description="Helical" evidence="10">
    <location>
        <begin position="118"/>
        <end position="143"/>
    </location>
</feature>
<dbReference type="Proteomes" id="UP000535589">
    <property type="component" value="Unassembled WGS sequence"/>
</dbReference>
<dbReference type="InterPro" id="IPR036938">
    <property type="entry name" value="PAP2/HPO_sf"/>
</dbReference>
<evidence type="ECO:0000256" key="2">
    <source>
        <dbReference type="ARBA" id="ARBA00012374"/>
    </source>
</evidence>
<evidence type="ECO:0000256" key="9">
    <source>
        <dbReference type="ARBA" id="ARBA00047594"/>
    </source>
</evidence>
<keyword evidence="3" id="KW-1003">Cell membrane</keyword>
<dbReference type="EC" id="3.6.1.27" evidence="2"/>
<dbReference type="InterPro" id="IPR000326">
    <property type="entry name" value="PAP2/HPO"/>
</dbReference>
<dbReference type="Gene3D" id="1.20.144.10">
    <property type="entry name" value="Phosphatidic acid phosphatase type 2/haloperoxidase"/>
    <property type="match status" value="1"/>
</dbReference>
<evidence type="ECO:0000256" key="7">
    <source>
        <dbReference type="ARBA" id="ARBA00023136"/>
    </source>
</evidence>
<dbReference type="SUPFAM" id="SSF48317">
    <property type="entry name" value="Acid phosphatase/Vanadium-dependent haloperoxidase"/>
    <property type="match status" value="1"/>
</dbReference>
<organism evidence="12 13">
    <name type="scientific">Vibrio agarilyticus</name>
    <dbReference type="NCBI Taxonomy" id="2726741"/>
    <lineage>
        <taxon>Bacteria</taxon>
        <taxon>Pseudomonadati</taxon>
        <taxon>Pseudomonadota</taxon>
        <taxon>Gammaproteobacteria</taxon>
        <taxon>Vibrionales</taxon>
        <taxon>Vibrionaceae</taxon>
        <taxon>Vibrio</taxon>
    </lineage>
</organism>
<comment type="caution">
    <text evidence="12">The sequence shown here is derived from an EMBL/GenBank/DDBJ whole genome shotgun (WGS) entry which is preliminary data.</text>
</comment>
<evidence type="ECO:0000313" key="13">
    <source>
        <dbReference type="Proteomes" id="UP000535589"/>
    </source>
</evidence>
<dbReference type="Pfam" id="PF01569">
    <property type="entry name" value="PAP2"/>
    <property type="match status" value="1"/>
</dbReference>
<evidence type="ECO:0000256" key="1">
    <source>
        <dbReference type="ARBA" id="ARBA00004651"/>
    </source>
</evidence>
<proteinExistence type="predicted"/>